<evidence type="ECO:0000313" key="8">
    <source>
        <dbReference type="Proteomes" id="UP000314986"/>
    </source>
</evidence>
<reference evidence="8" key="1">
    <citation type="journal article" date="2006" name="Science">
        <title>Ancient noncoding elements conserved in the human genome.</title>
        <authorList>
            <person name="Venkatesh B."/>
            <person name="Kirkness E.F."/>
            <person name="Loh Y.H."/>
            <person name="Halpern A.L."/>
            <person name="Lee A.P."/>
            <person name="Johnson J."/>
            <person name="Dandona N."/>
            <person name="Viswanathan L.D."/>
            <person name="Tay A."/>
            <person name="Venter J.C."/>
            <person name="Strausberg R.L."/>
            <person name="Brenner S."/>
        </authorList>
    </citation>
    <scope>NUCLEOTIDE SEQUENCE [LARGE SCALE GENOMIC DNA]</scope>
</reference>
<reference evidence="7" key="4">
    <citation type="submission" date="2025-08" db="UniProtKB">
        <authorList>
            <consortium name="Ensembl"/>
        </authorList>
    </citation>
    <scope>IDENTIFICATION</scope>
</reference>
<accession>A0A4W3HQD5</accession>
<keyword evidence="5 6" id="KW-0472">Membrane</keyword>
<evidence type="ECO:0000256" key="3">
    <source>
        <dbReference type="ARBA" id="ARBA00022692"/>
    </source>
</evidence>
<dbReference type="InterPro" id="IPR007593">
    <property type="entry name" value="CD225/Dispanin_fam"/>
</dbReference>
<protein>
    <submittedName>
        <fullName evidence="7">Uncharacterized protein</fullName>
    </submittedName>
</protein>
<sequence>TAGKWAIIAPVPEQITLLTNRVITPVRDYFLWSLFNTIYMNACCLGFLGLIFAMKARDRIVIRDTEGARSYSTIAKRLNIAATVLTLVFYHQRAGEESKENCTM</sequence>
<comment type="similarity">
    <text evidence="2">Belongs to the CD225/Dispanin family.</text>
</comment>
<proteinExistence type="inferred from homology"/>
<dbReference type="InParanoid" id="A0A4W3HQD5"/>
<dbReference type="OMA" id="QRKTIMV"/>
<dbReference type="GO" id="GO:0005886">
    <property type="term" value="C:plasma membrane"/>
    <property type="evidence" value="ECO:0007669"/>
    <property type="project" value="TreeGrafter"/>
</dbReference>
<feature type="transmembrane region" description="Helical" evidence="6">
    <location>
        <begin position="29"/>
        <end position="53"/>
    </location>
</feature>
<organism evidence="7 8">
    <name type="scientific">Callorhinchus milii</name>
    <name type="common">Ghost shark</name>
    <dbReference type="NCBI Taxonomy" id="7868"/>
    <lineage>
        <taxon>Eukaryota</taxon>
        <taxon>Metazoa</taxon>
        <taxon>Chordata</taxon>
        <taxon>Craniata</taxon>
        <taxon>Vertebrata</taxon>
        <taxon>Chondrichthyes</taxon>
        <taxon>Holocephali</taxon>
        <taxon>Chimaeriformes</taxon>
        <taxon>Callorhinchidae</taxon>
        <taxon>Callorhinchus</taxon>
    </lineage>
</organism>
<dbReference type="GeneTree" id="ENSGT00950000182857"/>
<keyword evidence="3 6" id="KW-0812">Transmembrane</keyword>
<reference evidence="8" key="2">
    <citation type="journal article" date="2007" name="PLoS Biol.">
        <title>Survey sequencing and comparative analysis of the elephant shark (Callorhinchus milii) genome.</title>
        <authorList>
            <person name="Venkatesh B."/>
            <person name="Kirkness E.F."/>
            <person name="Loh Y.H."/>
            <person name="Halpern A.L."/>
            <person name="Lee A.P."/>
            <person name="Johnson J."/>
            <person name="Dandona N."/>
            <person name="Viswanathan L.D."/>
            <person name="Tay A."/>
            <person name="Venter J.C."/>
            <person name="Strausberg R.L."/>
            <person name="Brenner S."/>
        </authorList>
    </citation>
    <scope>NUCLEOTIDE SEQUENCE [LARGE SCALE GENOMIC DNA]</scope>
</reference>
<evidence type="ECO:0000313" key="7">
    <source>
        <dbReference type="Ensembl" id="ENSCMIP00000017500.1"/>
    </source>
</evidence>
<evidence type="ECO:0000256" key="2">
    <source>
        <dbReference type="ARBA" id="ARBA00006843"/>
    </source>
</evidence>
<dbReference type="PANTHER" id="PTHR13999">
    <property type="entry name" value="INTERFERON INDUCIBLE TRANSMEMBRANE PROTEIN"/>
    <property type="match status" value="1"/>
</dbReference>
<evidence type="ECO:0000256" key="5">
    <source>
        <dbReference type="ARBA" id="ARBA00023136"/>
    </source>
</evidence>
<dbReference type="Ensembl" id="ENSCMIT00000017838.1">
    <property type="protein sequence ID" value="ENSCMIP00000017500.1"/>
    <property type="gene ID" value="ENSCMIG00000008345.1"/>
</dbReference>
<keyword evidence="8" id="KW-1185">Reference proteome</keyword>
<dbReference type="Pfam" id="PF04505">
    <property type="entry name" value="CD225"/>
    <property type="match status" value="1"/>
</dbReference>
<evidence type="ECO:0000256" key="6">
    <source>
        <dbReference type="SAM" id="Phobius"/>
    </source>
</evidence>
<reference evidence="8" key="3">
    <citation type="journal article" date="2014" name="Nature">
        <title>Elephant shark genome provides unique insights into gnathostome evolution.</title>
        <authorList>
            <consortium name="International Elephant Shark Genome Sequencing Consortium"/>
            <person name="Venkatesh B."/>
            <person name="Lee A.P."/>
            <person name="Ravi V."/>
            <person name="Maurya A.K."/>
            <person name="Lian M.M."/>
            <person name="Swann J.B."/>
            <person name="Ohta Y."/>
            <person name="Flajnik M.F."/>
            <person name="Sutoh Y."/>
            <person name="Kasahara M."/>
            <person name="Hoon S."/>
            <person name="Gangu V."/>
            <person name="Roy S.W."/>
            <person name="Irimia M."/>
            <person name="Korzh V."/>
            <person name="Kondrychyn I."/>
            <person name="Lim Z.W."/>
            <person name="Tay B.H."/>
            <person name="Tohari S."/>
            <person name="Kong K.W."/>
            <person name="Ho S."/>
            <person name="Lorente-Galdos B."/>
            <person name="Quilez J."/>
            <person name="Marques-Bonet T."/>
            <person name="Raney B.J."/>
            <person name="Ingham P.W."/>
            <person name="Tay A."/>
            <person name="Hillier L.W."/>
            <person name="Minx P."/>
            <person name="Boehm T."/>
            <person name="Wilson R.K."/>
            <person name="Brenner S."/>
            <person name="Warren W.C."/>
        </authorList>
    </citation>
    <scope>NUCLEOTIDE SEQUENCE [LARGE SCALE GENOMIC DNA]</scope>
</reference>
<dbReference type="STRING" id="7868.ENSCMIP00000017500"/>
<keyword evidence="4 6" id="KW-1133">Transmembrane helix</keyword>
<comment type="subcellular location">
    <subcellularLocation>
        <location evidence="1">Membrane</location>
    </subcellularLocation>
</comment>
<dbReference type="Proteomes" id="UP000314986">
    <property type="component" value="Unassembled WGS sequence"/>
</dbReference>
<dbReference type="PANTHER" id="PTHR13999:SF4">
    <property type="entry name" value="INTERFERON-INDUCED TRANSMEMBRANE PROTEIN 3"/>
    <property type="match status" value="1"/>
</dbReference>
<evidence type="ECO:0000256" key="4">
    <source>
        <dbReference type="ARBA" id="ARBA00022989"/>
    </source>
</evidence>
<name>A0A4W3HQD5_CALMI</name>
<dbReference type="InterPro" id="IPR051517">
    <property type="entry name" value="IFITM_antiviral_protein"/>
</dbReference>
<reference evidence="7" key="5">
    <citation type="submission" date="2025-09" db="UniProtKB">
        <authorList>
            <consortium name="Ensembl"/>
        </authorList>
    </citation>
    <scope>IDENTIFICATION</scope>
</reference>
<dbReference type="AlphaFoldDB" id="A0A4W3HQD5"/>
<evidence type="ECO:0000256" key="1">
    <source>
        <dbReference type="ARBA" id="ARBA00004370"/>
    </source>
</evidence>